<evidence type="ECO:0000313" key="4">
    <source>
        <dbReference type="Proteomes" id="UP000621560"/>
    </source>
</evidence>
<accession>A0A927GT25</accession>
<name>A0A927GT25_9BACL</name>
<sequence>MKHEERKERMNRMNVQDREEHVDRIRYFIGLAPDAAARARLAEAAAARQRDWRFAKWTHPQDFHITLAFLGDLPLPRAAAVRETLDGYVCATAAFEVRVTGWGTFGPPQRPAILWAGVAASEGLGALHGELWQALAPLGFEPETRPFRPHLTAARRSQGTTAADVAAMQEEQEAREALGVEWEAREAVLLQTHFGRRPAYAPVLGLPLRPRV</sequence>
<comment type="function">
    <text evidence="2">Hydrolyzes RNA 2',3'-cyclic phosphodiester to an RNA 2'-phosphomonoester.</text>
</comment>
<dbReference type="PANTHER" id="PTHR35561:SF1">
    <property type="entry name" value="RNA 2',3'-CYCLIC PHOSPHODIESTERASE"/>
    <property type="match status" value="1"/>
</dbReference>
<comment type="catalytic activity">
    <reaction evidence="2">
        <text>a 3'-end 2',3'-cyclophospho-ribonucleotide-RNA + H2O = a 3'-end 2'-phospho-ribonucleotide-RNA + H(+)</text>
        <dbReference type="Rhea" id="RHEA:11828"/>
        <dbReference type="Rhea" id="RHEA-COMP:10464"/>
        <dbReference type="Rhea" id="RHEA-COMP:17353"/>
        <dbReference type="ChEBI" id="CHEBI:15377"/>
        <dbReference type="ChEBI" id="CHEBI:15378"/>
        <dbReference type="ChEBI" id="CHEBI:83064"/>
        <dbReference type="ChEBI" id="CHEBI:173113"/>
        <dbReference type="EC" id="3.1.4.58"/>
    </reaction>
</comment>
<comment type="similarity">
    <text evidence="2">Belongs to the 2H phosphoesterase superfamily. ThpR family.</text>
</comment>
<reference evidence="3" key="1">
    <citation type="submission" date="2020-09" db="EMBL/GenBank/DDBJ databases">
        <title>A novel bacterium of genus Paenibacillus, isolated from South China Sea.</title>
        <authorList>
            <person name="Huang H."/>
            <person name="Mo K."/>
            <person name="Hu Y."/>
        </authorList>
    </citation>
    <scope>NUCLEOTIDE SEQUENCE</scope>
    <source>
        <strain evidence="3">IB182496</strain>
    </source>
</reference>
<feature type="active site" description="Proton donor" evidence="2">
    <location>
        <position position="64"/>
    </location>
</feature>
<feature type="short sequence motif" description="HXTX 2" evidence="2">
    <location>
        <begin position="150"/>
        <end position="153"/>
    </location>
</feature>
<dbReference type="NCBIfam" id="TIGR02258">
    <property type="entry name" value="2_5_ligase"/>
    <property type="match status" value="1"/>
</dbReference>
<dbReference type="InterPro" id="IPR004175">
    <property type="entry name" value="RNA_CPDase"/>
</dbReference>
<evidence type="ECO:0000256" key="1">
    <source>
        <dbReference type="ARBA" id="ARBA00022801"/>
    </source>
</evidence>
<dbReference type="AlphaFoldDB" id="A0A927GT25"/>
<dbReference type="EMBL" id="JACXIZ010000026">
    <property type="protein sequence ID" value="MBD2846645.1"/>
    <property type="molecule type" value="Genomic_DNA"/>
</dbReference>
<proteinExistence type="inferred from homology"/>
<protein>
    <recommendedName>
        <fullName evidence="2">RNA 2',3'-cyclic phosphodiesterase</fullName>
        <shortName evidence="2">RNA 2',3'-CPDase</shortName>
        <ecNumber evidence="2">3.1.4.58</ecNumber>
    </recommendedName>
</protein>
<dbReference type="Pfam" id="PF13563">
    <property type="entry name" value="2_5_RNA_ligase2"/>
    <property type="match status" value="1"/>
</dbReference>
<dbReference type="RefSeq" id="WP_190919234.1">
    <property type="nucleotide sequence ID" value="NZ_JACXIZ010000026.1"/>
</dbReference>
<keyword evidence="4" id="KW-1185">Reference proteome</keyword>
<dbReference type="EC" id="3.1.4.58" evidence="2"/>
<dbReference type="Gene3D" id="3.90.1140.10">
    <property type="entry name" value="Cyclic phosphodiesterase"/>
    <property type="match status" value="1"/>
</dbReference>
<dbReference type="PANTHER" id="PTHR35561">
    <property type="entry name" value="RNA 2',3'-CYCLIC PHOSPHODIESTERASE"/>
    <property type="match status" value="1"/>
</dbReference>
<keyword evidence="1 2" id="KW-0378">Hydrolase</keyword>
<feature type="active site" description="Proton acceptor" evidence="2">
    <location>
        <position position="150"/>
    </location>
</feature>
<evidence type="ECO:0000313" key="3">
    <source>
        <dbReference type="EMBL" id="MBD2846645.1"/>
    </source>
</evidence>
<dbReference type="GO" id="GO:0008664">
    <property type="term" value="F:RNA 2',3'-cyclic 3'-phosphodiesterase activity"/>
    <property type="evidence" value="ECO:0007669"/>
    <property type="project" value="UniProtKB-EC"/>
</dbReference>
<evidence type="ECO:0000256" key="2">
    <source>
        <dbReference type="HAMAP-Rule" id="MF_01940"/>
    </source>
</evidence>
<dbReference type="HAMAP" id="MF_01940">
    <property type="entry name" value="RNA_CPDase"/>
    <property type="match status" value="1"/>
</dbReference>
<gene>
    <name evidence="3" type="primary">thpR</name>
    <name evidence="3" type="ORF">IDH44_15705</name>
</gene>
<dbReference type="SUPFAM" id="SSF55144">
    <property type="entry name" value="LigT-like"/>
    <property type="match status" value="1"/>
</dbReference>
<dbReference type="InterPro" id="IPR009097">
    <property type="entry name" value="Cyclic_Pdiesterase"/>
</dbReference>
<organism evidence="3 4">
    <name type="scientific">Paenibacillus sabuli</name>
    <dbReference type="NCBI Taxonomy" id="2772509"/>
    <lineage>
        <taxon>Bacteria</taxon>
        <taxon>Bacillati</taxon>
        <taxon>Bacillota</taxon>
        <taxon>Bacilli</taxon>
        <taxon>Bacillales</taxon>
        <taxon>Paenibacillaceae</taxon>
        <taxon>Paenibacillus</taxon>
    </lineage>
</organism>
<feature type="short sequence motif" description="HXTX 1" evidence="2">
    <location>
        <begin position="64"/>
        <end position="67"/>
    </location>
</feature>
<dbReference type="Proteomes" id="UP000621560">
    <property type="component" value="Unassembled WGS sequence"/>
</dbReference>
<dbReference type="GO" id="GO:0004113">
    <property type="term" value="F:2',3'-cyclic-nucleotide 3'-phosphodiesterase activity"/>
    <property type="evidence" value="ECO:0007669"/>
    <property type="project" value="InterPro"/>
</dbReference>
<comment type="caution">
    <text evidence="3">The sequence shown here is derived from an EMBL/GenBank/DDBJ whole genome shotgun (WGS) entry which is preliminary data.</text>
</comment>